<dbReference type="STRING" id="1841861.GCA_900157365_01721"/>
<dbReference type="GO" id="GO:0003700">
    <property type="term" value="F:DNA-binding transcription factor activity"/>
    <property type="evidence" value="ECO:0007669"/>
    <property type="project" value="InterPro"/>
</dbReference>
<dbReference type="SUPFAM" id="SSF46689">
    <property type="entry name" value="Homeodomain-like"/>
    <property type="match status" value="2"/>
</dbReference>
<keyword evidence="3" id="KW-0804">Transcription</keyword>
<dbReference type="AlphaFoldDB" id="A0A2U3PBR3"/>
<protein>
    <recommendedName>
        <fullName evidence="4">HTH araC/xylS-type domain-containing protein</fullName>
    </recommendedName>
</protein>
<dbReference type="InterPro" id="IPR009057">
    <property type="entry name" value="Homeodomain-like_sf"/>
</dbReference>
<feature type="domain" description="HTH araC/xylS-type" evidence="4">
    <location>
        <begin position="172"/>
        <end position="270"/>
    </location>
</feature>
<dbReference type="Gene3D" id="1.10.10.60">
    <property type="entry name" value="Homeodomain-like"/>
    <property type="match status" value="1"/>
</dbReference>
<dbReference type="RefSeq" id="WP_083746150.1">
    <property type="nucleotide sequence ID" value="NZ_FUEZ01000004.1"/>
</dbReference>
<dbReference type="SMART" id="SM00342">
    <property type="entry name" value="HTH_ARAC"/>
    <property type="match status" value="1"/>
</dbReference>
<dbReference type="Pfam" id="PF12833">
    <property type="entry name" value="HTH_18"/>
    <property type="match status" value="1"/>
</dbReference>
<gene>
    <name evidence="5" type="ORF">MNAB215_3402</name>
</gene>
<dbReference type="Proteomes" id="UP000240424">
    <property type="component" value="Unassembled WGS sequence"/>
</dbReference>
<evidence type="ECO:0000313" key="6">
    <source>
        <dbReference type="Proteomes" id="UP000240424"/>
    </source>
</evidence>
<evidence type="ECO:0000259" key="4">
    <source>
        <dbReference type="PROSITE" id="PS01124"/>
    </source>
</evidence>
<reference evidence="5 6" key="1">
    <citation type="submission" date="2017-01" db="EMBL/GenBank/DDBJ databases">
        <authorList>
            <consortium name="Urmite Genomes"/>
        </authorList>
    </citation>
    <scope>NUCLEOTIDE SEQUENCE [LARGE SCALE GENOMIC DNA]</scope>
    <source>
        <strain evidence="5 6">AB215</strain>
    </source>
</reference>
<dbReference type="PANTHER" id="PTHR46796:SF2">
    <property type="entry name" value="TRANSCRIPTIONAL REGULATORY PROTEIN"/>
    <property type="match status" value="1"/>
</dbReference>
<evidence type="ECO:0000256" key="1">
    <source>
        <dbReference type="ARBA" id="ARBA00023015"/>
    </source>
</evidence>
<name>A0A2U3PBR3_9MYCO</name>
<proteinExistence type="predicted"/>
<keyword evidence="2" id="KW-0238">DNA-binding</keyword>
<dbReference type="PANTHER" id="PTHR46796">
    <property type="entry name" value="HTH-TYPE TRANSCRIPTIONAL ACTIVATOR RHAS-RELATED"/>
    <property type="match status" value="1"/>
</dbReference>
<keyword evidence="6" id="KW-1185">Reference proteome</keyword>
<dbReference type="EMBL" id="FUEZ01000004">
    <property type="protein sequence ID" value="SPM41197.1"/>
    <property type="molecule type" value="Genomic_DNA"/>
</dbReference>
<dbReference type="InterPro" id="IPR050204">
    <property type="entry name" value="AraC_XylS_family_regulators"/>
</dbReference>
<evidence type="ECO:0000256" key="3">
    <source>
        <dbReference type="ARBA" id="ARBA00023163"/>
    </source>
</evidence>
<dbReference type="GO" id="GO:0043565">
    <property type="term" value="F:sequence-specific DNA binding"/>
    <property type="evidence" value="ECO:0007669"/>
    <property type="project" value="InterPro"/>
</dbReference>
<sequence>MGADYPELPADEPWAAARVFFSAEEYRHPPTGLVQLRLVRRGSAYLDVDLGLGLRRVFSRPGDLLLTLGDRATIFRGEDARELTLLQIRPRAAVKLLRQSGGRTLQDLHPLLRRPVRDQVIAEILRRLECGGYRTATAQQWALGLMFAHLLDLARQIVSSHPRPPLTGEALTELLIHVEEHLAEAWTVDRLAAKVNLPRRTFAAAFKQAKGLSVHQYLLQLRADQAVALLTGTDLPIADIAQSVGFAHQAHMTRVLNRLKRRTPAQLRREA</sequence>
<keyword evidence="1" id="KW-0805">Transcription regulation</keyword>
<dbReference type="PROSITE" id="PS01124">
    <property type="entry name" value="HTH_ARAC_FAMILY_2"/>
    <property type="match status" value="1"/>
</dbReference>
<dbReference type="InterPro" id="IPR018060">
    <property type="entry name" value="HTH_AraC"/>
</dbReference>
<organism evidence="5 6">
    <name type="scientific">Mycobacterium numidiamassiliense</name>
    <dbReference type="NCBI Taxonomy" id="1841861"/>
    <lineage>
        <taxon>Bacteria</taxon>
        <taxon>Bacillati</taxon>
        <taxon>Actinomycetota</taxon>
        <taxon>Actinomycetes</taxon>
        <taxon>Mycobacteriales</taxon>
        <taxon>Mycobacteriaceae</taxon>
        <taxon>Mycobacterium</taxon>
    </lineage>
</organism>
<evidence type="ECO:0000313" key="5">
    <source>
        <dbReference type="EMBL" id="SPM41197.1"/>
    </source>
</evidence>
<dbReference type="OrthoDB" id="3186094at2"/>
<evidence type="ECO:0000256" key="2">
    <source>
        <dbReference type="ARBA" id="ARBA00023125"/>
    </source>
</evidence>
<accession>A0A2U3PBR3</accession>